<dbReference type="SUPFAM" id="SSF141868">
    <property type="entry name" value="EAL domain-like"/>
    <property type="match status" value="1"/>
</dbReference>
<proteinExistence type="predicted"/>
<dbReference type="Pfam" id="PF00563">
    <property type="entry name" value="EAL"/>
    <property type="match status" value="1"/>
</dbReference>
<feature type="domain" description="EAL" evidence="1">
    <location>
        <begin position="1"/>
        <end position="219"/>
    </location>
</feature>
<organism evidence="2 3">
    <name type="scientific">Ligilactobacillus salitolerans</name>
    <dbReference type="NCBI Taxonomy" id="1808352"/>
    <lineage>
        <taxon>Bacteria</taxon>
        <taxon>Bacillati</taxon>
        <taxon>Bacillota</taxon>
        <taxon>Bacilli</taxon>
        <taxon>Lactobacillales</taxon>
        <taxon>Lactobacillaceae</taxon>
        <taxon>Ligilactobacillus</taxon>
    </lineage>
</organism>
<evidence type="ECO:0000313" key="3">
    <source>
        <dbReference type="Proteomes" id="UP000286848"/>
    </source>
</evidence>
<name>A0A401IUW6_9LACO</name>
<evidence type="ECO:0000259" key="1">
    <source>
        <dbReference type="PROSITE" id="PS50883"/>
    </source>
</evidence>
<dbReference type="Proteomes" id="UP000286848">
    <property type="component" value="Unassembled WGS sequence"/>
</dbReference>
<accession>A0A401IUW6</accession>
<comment type="caution">
    <text evidence="2">The sequence shown here is derived from an EMBL/GenBank/DDBJ whole genome shotgun (WGS) entry which is preliminary data.</text>
</comment>
<reference evidence="2 3" key="1">
    <citation type="journal article" date="2019" name="Int. J. Syst. Evol. Microbiol.">
        <title>Lactobacillus salitolerans sp. nov., a novel lactic acid bacterium isolated from spent mushroom substrates.</title>
        <authorList>
            <person name="Tohno M."/>
            <person name="Tanizawa Y."/>
            <person name="Kojima Y."/>
            <person name="Sakamoto M."/>
            <person name="Nakamura Y."/>
            <person name="Ohkuma M."/>
            <person name="Kobayashi H."/>
        </authorList>
    </citation>
    <scope>NUCLEOTIDE SEQUENCE [LARGE SCALE GENOMIC DNA]</scope>
    <source>
        <strain evidence="2 3">YK43</strain>
    </source>
</reference>
<protein>
    <submittedName>
        <fullName evidence="2">Diguanylate phosphodiesterase</fullName>
    </submittedName>
</protein>
<gene>
    <name evidence="2" type="ORF">LFYK43_17780</name>
</gene>
<keyword evidence="3" id="KW-1185">Reference proteome</keyword>
<dbReference type="PROSITE" id="PS50883">
    <property type="entry name" value="EAL"/>
    <property type="match status" value="1"/>
</dbReference>
<evidence type="ECO:0000313" key="2">
    <source>
        <dbReference type="EMBL" id="GBG95319.1"/>
    </source>
</evidence>
<dbReference type="Gene3D" id="3.20.20.450">
    <property type="entry name" value="EAL domain"/>
    <property type="match status" value="1"/>
</dbReference>
<dbReference type="CDD" id="cd01948">
    <property type="entry name" value="EAL"/>
    <property type="match status" value="1"/>
</dbReference>
<dbReference type="PANTHER" id="PTHR33121">
    <property type="entry name" value="CYCLIC DI-GMP PHOSPHODIESTERASE PDEF"/>
    <property type="match status" value="1"/>
</dbReference>
<dbReference type="AlphaFoldDB" id="A0A401IUW6"/>
<dbReference type="InterPro" id="IPR050706">
    <property type="entry name" value="Cyclic-di-GMP_PDE-like"/>
</dbReference>
<dbReference type="PANTHER" id="PTHR33121:SF70">
    <property type="entry name" value="SIGNALING PROTEIN YKOW"/>
    <property type="match status" value="1"/>
</dbReference>
<dbReference type="OrthoDB" id="8731447at2"/>
<dbReference type="InterPro" id="IPR035919">
    <property type="entry name" value="EAL_sf"/>
</dbReference>
<sequence length="219" mass="25417">MYCYFIQPYLNKFANSLVGYELLIRKREDNAWKLPPSFASVPNEVQGQLLVEVAAKLARKIEFVAVNMNWTQFMDHDFAQVLADTQKNIFPVALIIEVTEEPVDKQISFAQVVEQIMFYHHNGIQLTIDDVGTGINTYEKIKVLLPFANAIKFAMQNFRRSGNEDQIPASLTFWKRVAQENHLRLIVEGIENAADDQLLDRLKITYRQGYYYSKPHRLE</sequence>
<dbReference type="InterPro" id="IPR001633">
    <property type="entry name" value="EAL_dom"/>
</dbReference>
<dbReference type="SMART" id="SM00052">
    <property type="entry name" value="EAL"/>
    <property type="match status" value="1"/>
</dbReference>
<dbReference type="EMBL" id="BFFP01000031">
    <property type="protein sequence ID" value="GBG95319.1"/>
    <property type="molecule type" value="Genomic_DNA"/>
</dbReference>
<dbReference type="GO" id="GO:0071111">
    <property type="term" value="F:cyclic-guanylate-specific phosphodiesterase activity"/>
    <property type="evidence" value="ECO:0007669"/>
    <property type="project" value="InterPro"/>
</dbReference>
<dbReference type="RefSeq" id="WP_124977519.1">
    <property type="nucleotide sequence ID" value="NZ_BFFP01000031.1"/>
</dbReference>